<dbReference type="EMBL" id="GL348718">
    <property type="protein sequence ID" value="EFH47723.1"/>
    <property type="molecule type" value="Genomic_DNA"/>
</dbReference>
<evidence type="ECO:0000313" key="2">
    <source>
        <dbReference type="Proteomes" id="UP000008694"/>
    </source>
</evidence>
<proteinExistence type="predicted"/>
<accession>D7M3N4</accession>
<gene>
    <name evidence="1" type="ORF">ARALYDRAFT_909084</name>
</gene>
<dbReference type="Proteomes" id="UP000008694">
    <property type="component" value="Unassembled WGS sequence"/>
</dbReference>
<dbReference type="AlphaFoldDB" id="D7M3N4"/>
<evidence type="ECO:0000313" key="1">
    <source>
        <dbReference type="EMBL" id="EFH47723.1"/>
    </source>
</evidence>
<protein>
    <submittedName>
        <fullName evidence="1">Predicted protein</fullName>
    </submittedName>
</protein>
<name>D7M3N4_ARALL</name>
<keyword evidence="2" id="KW-1185">Reference proteome</keyword>
<reference evidence="2" key="1">
    <citation type="journal article" date="2011" name="Nat. Genet.">
        <title>The Arabidopsis lyrata genome sequence and the basis of rapid genome size change.</title>
        <authorList>
            <person name="Hu T.T."/>
            <person name="Pattyn P."/>
            <person name="Bakker E.G."/>
            <person name="Cao J."/>
            <person name="Cheng J.-F."/>
            <person name="Clark R.M."/>
            <person name="Fahlgren N."/>
            <person name="Fawcett J.A."/>
            <person name="Grimwood J."/>
            <person name="Gundlach H."/>
            <person name="Haberer G."/>
            <person name="Hollister J.D."/>
            <person name="Ossowski S."/>
            <person name="Ottilar R.P."/>
            <person name="Salamov A.A."/>
            <person name="Schneeberger K."/>
            <person name="Spannagl M."/>
            <person name="Wang X."/>
            <person name="Yang L."/>
            <person name="Nasrallah M.E."/>
            <person name="Bergelson J."/>
            <person name="Carrington J.C."/>
            <person name="Gaut B.S."/>
            <person name="Schmutz J."/>
            <person name="Mayer K.F.X."/>
            <person name="Van de Peer Y."/>
            <person name="Grigoriev I.V."/>
            <person name="Nordborg M."/>
            <person name="Weigel D."/>
            <person name="Guo Y.-L."/>
        </authorList>
    </citation>
    <scope>NUCLEOTIDE SEQUENCE [LARGE SCALE GENOMIC DNA]</scope>
    <source>
        <strain evidence="2">cv. MN47</strain>
    </source>
</reference>
<dbReference type="Gramene" id="scaffold_601141.1">
    <property type="protein sequence ID" value="scaffold_601141.1"/>
    <property type="gene ID" value="scaffold_601141.1"/>
</dbReference>
<organism evidence="2">
    <name type="scientific">Arabidopsis lyrata subsp. lyrata</name>
    <name type="common">Lyre-leaved rock-cress</name>
    <dbReference type="NCBI Taxonomy" id="81972"/>
    <lineage>
        <taxon>Eukaryota</taxon>
        <taxon>Viridiplantae</taxon>
        <taxon>Streptophyta</taxon>
        <taxon>Embryophyta</taxon>
        <taxon>Tracheophyta</taxon>
        <taxon>Spermatophyta</taxon>
        <taxon>Magnoliopsida</taxon>
        <taxon>eudicotyledons</taxon>
        <taxon>Gunneridae</taxon>
        <taxon>Pentapetalae</taxon>
        <taxon>rosids</taxon>
        <taxon>malvids</taxon>
        <taxon>Brassicales</taxon>
        <taxon>Brassicaceae</taxon>
        <taxon>Camelineae</taxon>
        <taxon>Arabidopsis</taxon>
    </lineage>
</organism>
<dbReference type="HOGENOM" id="CLU_3109149_0_0_1"/>
<sequence>MDLTPERWTIDARCPNTIYSSSRRLENAIGLLVAISGPIYITKAPKFFIRK</sequence>